<proteinExistence type="predicted"/>
<name>A0A7T6ZCY9_9BACI</name>
<organism evidence="2 3">
    <name type="scientific">Salicibibacter cibi</name>
    <dbReference type="NCBI Taxonomy" id="2743001"/>
    <lineage>
        <taxon>Bacteria</taxon>
        <taxon>Bacillati</taxon>
        <taxon>Bacillota</taxon>
        <taxon>Bacilli</taxon>
        <taxon>Bacillales</taxon>
        <taxon>Bacillaceae</taxon>
        <taxon>Salicibibacter</taxon>
    </lineage>
</organism>
<reference evidence="2 3" key="1">
    <citation type="submission" date="2020-06" db="EMBL/GenBank/DDBJ databases">
        <title>Genomic analysis of Salicibibacter sp. NKC21-4.</title>
        <authorList>
            <person name="Oh Y.J."/>
        </authorList>
    </citation>
    <scope>NUCLEOTIDE SEQUENCE [LARGE SCALE GENOMIC DNA]</scope>
    <source>
        <strain evidence="2 3">NKC21-4</strain>
    </source>
</reference>
<dbReference type="KEGG" id="scib:HUG20_14480"/>
<protein>
    <submittedName>
        <fullName evidence="2">Uncharacterized protein</fullName>
    </submittedName>
</protein>
<dbReference type="Proteomes" id="UP000595349">
    <property type="component" value="Chromosome"/>
</dbReference>
<keyword evidence="3" id="KW-1185">Reference proteome</keyword>
<gene>
    <name evidence="2" type="ORF">HUG20_14480</name>
</gene>
<accession>A0A7T6ZCY9</accession>
<feature type="region of interest" description="Disordered" evidence="1">
    <location>
        <begin position="52"/>
        <end position="71"/>
    </location>
</feature>
<dbReference type="EMBL" id="CP054706">
    <property type="protein sequence ID" value="QQK80980.1"/>
    <property type="molecule type" value="Genomic_DNA"/>
</dbReference>
<evidence type="ECO:0000256" key="1">
    <source>
        <dbReference type="SAM" id="MobiDB-lite"/>
    </source>
</evidence>
<sequence length="71" mass="8108">MPTESVVFFPQRLHLSTIDFGENILIKNTDAHLYGHPYFFIPVINARGSRGQIAETRDRKRRFSGSPISGF</sequence>
<evidence type="ECO:0000313" key="3">
    <source>
        <dbReference type="Proteomes" id="UP000595349"/>
    </source>
</evidence>
<dbReference type="RefSeq" id="WP_200085376.1">
    <property type="nucleotide sequence ID" value="NZ_CP054706.1"/>
</dbReference>
<dbReference type="AlphaFoldDB" id="A0A7T6ZCY9"/>
<evidence type="ECO:0000313" key="2">
    <source>
        <dbReference type="EMBL" id="QQK80980.1"/>
    </source>
</evidence>